<proteinExistence type="predicted"/>
<feature type="transmembrane region" description="Helical" evidence="1">
    <location>
        <begin position="252"/>
        <end position="271"/>
    </location>
</feature>
<reference evidence="2 3" key="1">
    <citation type="submission" date="2016-02" db="EMBL/GenBank/DDBJ databases">
        <title>Discovery of a natural microsporidian pathogen with a broad tissue tropism in Caenorhabditis elegans.</title>
        <authorList>
            <person name="Luallen R.J."/>
            <person name="Reinke A.W."/>
            <person name="Tong L."/>
            <person name="Botts M.R."/>
            <person name="Felix M.-A."/>
            <person name="Troemel E.R."/>
        </authorList>
    </citation>
    <scope>NUCLEOTIDE SEQUENCE [LARGE SCALE GENOMIC DNA]</scope>
    <source>
        <strain evidence="2 3">JUm2807</strain>
    </source>
</reference>
<sequence length="334" mass="36351">MFQRSRGQEWARWVHSLVRESLVDEIVVAASLLEIAAPAAGASGAGVVPLLVFALVSPLAACFSRQELVVIGGVFHRVLSVSENAQGIFLGVLGFSKLVPLGTALRPILAEVLGEARGLLSGQKQEDVQGWCGCAAFLGALAVVQVVLCRRGERVSVNLRRKLFHFAAFGYFACAPVHLLQKQSVWALGLFLSMHKLFAIASRVLKKTLTHRSVFGAFISERDRRGVLSHVLLLCGCFLPLELVYFQKGRDSFLFVLSSVCIVDGVASFFVRDKGSYKSLRGSLMGAVAAMAVLSCMGVRYPFVYYLVLGMAEYTTRLNDNITLPVVAYLLCLC</sequence>
<dbReference type="GeneID" id="93647581"/>
<evidence type="ECO:0000313" key="3">
    <source>
        <dbReference type="Proteomes" id="UP000185944"/>
    </source>
</evidence>
<gene>
    <name evidence="2" type="ORF">NEDG_01231</name>
</gene>
<keyword evidence="1" id="KW-0812">Transmembrane</keyword>
<accession>A0A177ED49</accession>
<keyword evidence="1" id="KW-0472">Membrane</keyword>
<dbReference type="VEuPathDB" id="MicrosporidiaDB:NEDG_01231"/>
<dbReference type="EMBL" id="LTDL01000042">
    <property type="protein sequence ID" value="OAG29092.1"/>
    <property type="molecule type" value="Genomic_DNA"/>
</dbReference>
<comment type="caution">
    <text evidence="2">The sequence shown here is derived from an EMBL/GenBank/DDBJ whole genome shotgun (WGS) entry which is preliminary data.</text>
</comment>
<keyword evidence="3" id="KW-1185">Reference proteome</keyword>
<dbReference type="AlphaFoldDB" id="A0A177ED49"/>
<evidence type="ECO:0008006" key="4">
    <source>
        <dbReference type="Google" id="ProtNLM"/>
    </source>
</evidence>
<dbReference type="OrthoDB" id="377083at2759"/>
<dbReference type="RefSeq" id="XP_067543837.1">
    <property type="nucleotide sequence ID" value="XM_067688649.1"/>
</dbReference>
<name>A0A177ED49_9MICR</name>
<dbReference type="Proteomes" id="UP000185944">
    <property type="component" value="Unassembled WGS sequence"/>
</dbReference>
<feature type="transmembrane region" description="Helical" evidence="1">
    <location>
        <begin position="128"/>
        <end position="150"/>
    </location>
</feature>
<feature type="transmembrane region" description="Helical" evidence="1">
    <location>
        <begin position="226"/>
        <end position="246"/>
    </location>
</feature>
<organism evidence="2 3">
    <name type="scientific">Nematocida displodere</name>
    <dbReference type="NCBI Taxonomy" id="1805483"/>
    <lineage>
        <taxon>Eukaryota</taxon>
        <taxon>Fungi</taxon>
        <taxon>Fungi incertae sedis</taxon>
        <taxon>Microsporidia</taxon>
        <taxon>Nematocida</taxon>
    </lineage>
</organism>
<keyword evidence="1" id="KW-1133">Transmembrane helix</keyword>
<feature type="transmembrane region" description="Helical" evidence="1">
    <location>
        <begin position="162"/>
        <end position="179"/>
    </location>
</feature>
<evidence type="ECO:0000256" key="1">
    <source>
        <dbReference type="SAM" id="Phobius"/>
    </source>
</evidence>
<evidence type="ECO:0000313" key="2">
    <source>
        <dbReference type="EMBL" id="OAG29092.1"/>
    </source>
</evidence>
<protein>
    <recommendedName>
        <fullName evidence="4">Dolichol kinase</fullName>
    </recommendedName>
</protein>
<feature type="transmembrane region" description="Helical" evidence="1">
    <location>
        <begin position="283"/>
        <end position="308"/>
    </location>
</feature>